<evidence type="ECO:0000313" key="2">
    <source>
        <dbReference type="Proteomes" id="UP000177171"/>
    </source>
</evidence>
<dbReference type="Proteomes" id="UP000177171">
    <property type="component" value="Unassembled WGS sequence"/>
</dbReference>
<proteinExistence type="predicted"/>
<dbReference type="AlphaFoldDB" id="A0A1G2LP86"/>
<evidence type="ECO:0000313" key="1">
    <source>
        <dbReference type="EMBL" id="OHA13417.1"/>
    </source>
</evidence>
<reference evidence="1 2" key="1">
    <citation type="journal article" date="2016" name="Nat. Commun.">
        <title>Thousands of microbial genomes shed light on interconnected biogeochemical processes in an aquifer system.</title>
        <authorList>
            <person name="Anantharaman K."/>
            <person name="Brown C.T."/>
            <person name="Hug L.A."/>
            <person name="Sharon I."/>
            <person name="Castelle C.J."/>
            <person name="Probst A.J."/>
            <person name="Thomas B.C."/>
            <person name="Singh A."/>
            <person name="Wilkins M.J."/>
            <person name="Karaoz U."/>
            <person name="Brodie E.L."/>
            <person name="Williams K.H."/>
            <person name="Hubbard S.S."/>
            <person name="Banfield J.F."/>
        </authorList>
    </citation>
    <scope>NUCLEOTIDE SEQUENCE [LARGE SCALE GENOMIC DNA]</scope>
</reference>
<accession>A0A1G2LP86</accession>
<name>A0A1G2LP86_9BACT</name>
<comment type="caution">
    <text evidence="1">The sequence shown here is derived from an EMBL/GenBank/DDBJ whole genome shotgun (WGS) entry which is preliminary data.</text>
</comment>
<sequence length="109" mass="12291">MNAREKALILLNEAKKTVEESQGKIWGFEPVGENSIILTGEKLSSEERNAFLSKLPSFTNVYFLTGIAPQTYAEDPTLVQRVSFYGGTLPGWEWARGAGKWEHFYQECS</sequence>
<organism evidence="1 2">
    <name type="scientific">Candidatus Sungbacteria bacterium RIFCSPLOWO2_12_FULL_41_11</name>
    <dbReference type="NCBI Taxonomy" id="1802286"/>
    <lineage>
        <taxon>Bacteria</taxon>
        <taxon>Candidatus Sungiibacteriota</taxon>
    </lineage>
</organism>
<dbReference type="EMBL" id="MHQY01000028">
    <property type="protein sequence ID" value="OHA13417.1"/>
    <property type="molecule type" value="Genomic_DNA"/>
</dbReference>
<gene>
    <name evidence="1" type="ORF">A3G49_01080</name>
</gene>
<protein>
    <submittedName>
        <fullName evidence="1">Uncharacterized protein</fullName>
    </submittedName>
</protein>